<reference evidence="3" key="1">
    <citation type="submission" date="2017-08" db="EMBL/GenBank/DDBJ databases">
        <title>A dynamic microbial community with high functional redundancy inhabits the cold, oxic subseafloor aquifer.</title>
        <authorList>
            <person name="Tully B.J."/>
            <person name="Wheat C.G."/>
            <person name="Glazer B.T."/>
            <person name="Huber J.A."/>
        </authorList>
    </citation>
    <scope>NUCLEOTIDE SEQUENCE [LARGE SCALE GENOMIC DNA]</scope>
</reference>
<dbReference type="Pfam" id="PF06794">
    <property type="entry name" value="UPF0270"/>
    <property type="match status" value="1"/>
</dbReference>
<evidence type="ECO:0000313" key="2">
    <source>
        <dbReference type="EMBL" id="PCH59557.1"/>
    </source>
</evidence>
<dbReference type="Proteomes" id="UP000218172">
    <property type="component" value="Unassembled WGS sequence"/>
</dbReference>
<evidence type="ECO:0000313" key="3">
    <source>
        <dbReference type="Proteomes" id="UP000218172"/>
    </source>
</evidence>
<organism evidence="2 3">
    <name type="scientific">SAR86 cluster bacterium</name>
    <dbReference type="NCBI Taxonomy" id="2030880"/>
    <lineage>
        <taxon>Bacteria</taxon>
        <taxon>Pseudomonadati</taxon>
        <taxon>Pseudomonadota</taxon>
        <taxon>Gammaproteobacteria</taxon>
        <taxon>SAR86 cluster</taxon>
    </lineage>
</organism>
<gene>
    <name evidence="2" type="ORF">COC19_06945</name>
</gene>
<dbReference type="Gene3D" id="1.10.10.610">
    <property type="entry name" value="YehU-like"/>
    <property type="match status" value="1"/>
</dbReference>
<evidence type="ECO:0008006" key="4">
    <source>
        <dbReference type="Google" id="ProtNLM"/>
    </source>
</evidence>
<sequence>MRIPYQQLSNQALQAILEEFVTREGTEYGSVELSLDDKVAQIRRQLSNATVVVEYDPLSESCQLVKLDK</sequence>
<protein>
    <recommendedName>
        <fullName evidence="4">Cytoplasmic protein</fullName>
    </recommendedName>
</protein>
<dbReference type="EMBL" id="NVQR01000115">
    <property type="protein sequence ID" value="PCH59557.1"/>
    <property type="molecule type" value="Genomic_DNA"/>
</dbReference>
<name>A0A2A4MIH3_9GAMM</name>
<evidence type="ECO:0000256" key="1">
    <source>
        <dbReference type="ARBA" id="ARBA00006450"/>
    </source>
</evidence>
<dbReference type="AlphaFoldDB" id="A0A2A4MIH3"/>
<accession>A0A2A4MIH3</accession>
<comment type="similarity">
    <text evidence="1">Belongs to the UPF0270 family.</text>
</comment>
<dbReference type="InterPro" id="IPR010648">
    <property type="entry name" value="UPF0270"/>
</dbReference>
<proteinExistence type="inferred from homology"/>
<dbReference type="InterPro" id="IPR036685">
    <property type="entry name" value="YehU-like_sf"/>
</dbReference>
<dbReference type="SUPFAM" id="SSF118001">
    <property type="entry name" value="YehU-like"/>
    <property type="match status" value="1"/>
</dbReference>
<comment type="caution">
    <text evidence="2">The sequence shown here is derived from an EMBL/GenBank/DDBJ whole genome shotgun (WGS) entry which is preliminary data.</text>
</comment>